<dbReference type="SMART" id="SM00861">
    <property type="entry name" value="Transket_pyr"/>
    <property type="match status" value="1"/>
</dbReference>
<dbReference type="Gene3D" id="3.40.50.970">
    <property type="match status" value="2"/>
</dbReference>
<comment type="cofactor">
    <cofactor evidence="11">
        <name>Mg(2+)</name>
        <dbReference type="ChEBI" id="CHEBI:18420"/>
    </cofactor>
    <text evidence="11">Binds 1 Mg(2+) ion per subunit.</text>
</comment>
<organism evidence="13 14">
    <name type="scientific">Anthropogastromicrobium aceti</name>
    <dbReference type="NCBI Taxonomy" id="2981768"/>
    <lineage>
        <taxon>Bacteria</taxon>
        <taxon>Bacillati</taxon>
        <taxon>Bacillota</taxon>
        <taxon>Clostridia</taxon>
        <taxon>Lachnospirales</taxon>
        <taxon>Lachnospiraceae</taxon>
        <taxon>Anthropogastromicrobium</taxon>
    </lineage>
</organism>
<dbReference type="GO" id="GO:0016114">
    <property type="term" value="P:terpenoid biosynthetic process"/>
    <property type="evidence" value="ECO:0007669"/>
    <property type="project" value="UniProtKB-UniRule"/>
</dbReference>
<feature type="binding site" evidence="11">
    <location>
        <position position="284"/>
    </location>
    <ligand>
        <name>thiamine diphosphate</name>
        <dbReference type="ChEBI" id="CHEBI:58937"/>
    </ligand>
</feature>
<evidence type="ECO:0000256" key="10">
    <source>
        <dbReference type="ARBA" id="ARBA00055605"/>
    </source>
</evidence>
<dbReference type="Gene3D" id="3.40.50.920">
    <property type="match status" value="1"/>
</dbReference>
<dbReference type="GO" id="GO:0009228">
    <property type="term" value="P:thiamine biosynthetic process"/>
    <property type="evidence" value="ECO:0007669"/>
    <property type="project" value="UniProtKB-UniRule"/>
</dbReference>
<evidence type="ECO:0000313" key="14">
    <source>
        <dbReference type="Proteomes" id="UP001198200"/>
    </source>
</evidence>
<dbReference type="EC" id="2.2.1.7" evidence="11"/>
<feature type="binding site" evidence="11">
    <location>
        <begin position="113"/>
        <end position="115"/>
    </location>
    <ligand>
        <name>thiamine diphosphate</name>
        <dbReference type="ChEBI" id="CHEBI:58937"/>
    </ligand>
</feature>
<dbReference type="Pfam" id="PF02779">
    <property type="entry name" value="Transket_pyr"/>
    <property type="match status" value="1"/>
</dbReference>
<dbReference type="InterPro" id="IPR029061">
    <property type="entry name" value="THDP-binding"/>
</dbReference>
<comment type="function">
    <text evidence="10 11">Catalyzes the acyloin condensation reaction between C atoms 2 and 3 of pyruvate and glyceraldehyde 3-phosphate to yield 1-deoxy-D-xylulose-5-phosphate (DXP).</text>
</comment>
<dbReference type="GO" id="GO:0030976">
    <property type="term" value="F:thiamine pyrophosphate binding"/>
    <property type="evidence" value="ECO:0007669"/>
    <property type="project" value="UniProtKB-UniRule"/>
</dbReference>
<dbReference type="GO" id="GO:0019288">
    <property type="term" value="P:isopentenyl diphosphate biosynthetic process, methylerythritol 4-phosphate pathway"/>
    <property type="evidence" value="ECO:0007669"/>
    <property type="project" value="TreeGrafter"/>
</dbReference>
<dbReference type="FunFam" id="3.40.50.970:FF:000005">
    <property type="entry name" value="1-deoxy-D-xylulose-5-phosphate synthase"/>
    <property type="match status" value="1"/>
</dbReference>
<evidence type="ECO:0000256" key="7">
    <source>
        <dbReference type="ARBA" id="ARBA00022977"/>
    </source>
</evidence>
<name>A0AAE3E377_9FIRM</name>
<sequence>MVLDKIQRPNDVKELKEQELPILADEIRQFIIDKVSDNGGHLASNLGVVELTIALHRCLNFPQDKLIWDVGHQSYTHKILTGRKNGFDSLRKYHGMSGFPKRDESNCDAFDTGHSSTSLSAGLGMVCARELKKEKYKVVSVIGDGSLTGGLAFEALNNAASLKSNYIMILNDNHMSISENVGGLSHYLAGVRTAKGYTNFKKNVKASLSKMNAIGEELERNIRRAKSMLKQVFIPGMFFEDMGITYLGPIDGHNIEALTEVIEDAKQVEGAVLIHVITEKGKGYEPAQLHPESYHGVGPFIKKNGMAKKPKEEATYTDIFAKTICELAQTHEKLVTITAAMMDGCGLKGFAKRFPDRFFDVGIAEEHAVTFACGLAAGGFHPFFAVYSSFLQRGYDQILHDMCMQNLPVTLMLDRAGLVGNDGETHQGVFDLSYLTMIPNMTVFAPKNRYEFQDAIAFAADFEAPMAIRYPKTDAVRVLKEYREPIKLGKSEWIRRGSRVALLAIGTMVETAMEVEELLAKDGIDATVVNLRFAKPLDYEMLDEVLDYHSLIVTMEENVLSGGVGEHICRYVEMHSTGVRVIACGIPDKFIHQGSIKELLEETGLDAQSIYQKISTML</sequence>
<dbReference type="InterPro" id="IPR033248">
    <property type="entry name" value="Transketolase_C"/>
</dbReference>
<dbReference type="InterPro" id="IPR005477">
    <property type="entry name" value="Dxylulose-5-P_synthase"/>
</dbReference>
<reference evidence="13 14" key="1">
    <citation type="submission" date="2021-10" db="EMBL/GenBank/DDBJ databases">
        <title>Anaerobic single-cell dispensing facilitates the cultivation of human gut bacteria.</title>
        <authorList>
            <person name="Afrizal A."/>
        </authorList>
    </citation>
    <scope>NUCLEOTIDE SEQUENCE [LARGE SCALE GENOMIC DNA]</scope>
    <source>
        <strain evidence="13 14">CLA-AA-H224</strain>
    </source>
</reference>
<evidence type="ECO:0000256" key="8">
    <source>
        <dbReference type="ARBA" id="ARBA00023052"/>
    </source>
</evidence>
<dbReference type="FunFam" id="3.40.50.920:FF:000002">
    <property type="entry name" value="1-deoxy-D-xylulose-5-phosphate synthase"/>
    <property type="match status" value="1"/>
</dbReference>
<dbReference type="Pfam" id="PF02780">
    <property type="entry name" value="Transketolase_C"/>
    <property type="match status" value="1"/>
</dbReference>
<accession>A0AAE3E377</accession>
<evidence type="ECO:0000256" key="1">
    <source>
        <dbReference type="ARBA" id="ARBA00004980"/>
    </source>
</evidence>
<feature type="binding site" evidence="11">
    <location>
        <position position="72"/>
    </location>
    <ligand>
        <name>thiamine diphosphate</name>
        <dbReference type="ChEBI" id="CHEBI:58937"/>
    </ligand>
</feature>
<dbReference type="NCBIfam" id="TIGR00204">
    <property type="entry name" value="dxs"/>
    <property type="match status" value="1"/>
</dbReference>
<comment type="caution">
    <text evidence="13">The sequence shown here is derived from an EMBL/GenBank/DDBJ whole genome shotgun (WGS) entry which is preliminary data.</text>
</comment>
<dbReference type="NCBIfam" id="NF003933">
    <property type="entry name" value="PRK05444.2-2"/>
    <property type="match status" value="1"/>
</dbReference>
<dbReference type="CDD" id="cd07033">
    <property type="entry name" value="TPP_PYR_DXS_TK_like"/>
    <property type="match status" value="1"/>
</dbReference>
<evidence type="ECO:0000259" key="12">
    <source>
        <dbReference type="SMART" id="SM00861"/>
    </source>
</evidence>
<protein>
    <recommendedName>
        <fullName evidence="11">1-deoxy-D-xylulose-5-phosphate synthase</fullName>
        <ecNumber evidence="11">2.2.1.7</ecNumber>
    </recommendedName>
    <alternativeName>
        <fullName evidence="11">1-deoxyxylulose-5-phosphate synthase</fullName>
        <shortName evidence="11">DXP synthase</shortName>
        <shortName evidence="11">DXPS</shortName>
    </alternativeName>
</protein>
<dbReference type="GO" id="GO:0008661">
    <property type="term" value="F:1-deoxy-D-xylulose-5-phosphate synthase activity"/>
    <property type="evidence" value="ECO:0007669"/>
    <property type="project" value="UniProtKB-UniRule"/>
</dbReference>
<feature type="binding site" evidence="11">
    <location>
        <position position="144"/>
    </location>
    <ligand>
        <name>Mg(2+)</name>
        <dbReference type="ChEBI" id="CHEBI:18420"/>
    </ligand>
</feature>
<dbReference type="AlphaFoldDB" id="A0AAE3E377"/>
<keyword evidence="4 11" id="KW-0808">Transferase</keyword>
<evidence type="ECO:0000256" key="3">
    <source>
        <dbReference type="ARBA" id="ARBA00011738"/>
    </source>
</evidence>
<feature type="binding site" evidence="11">
    <location>
        <position position="173"/>
    </location>
    <ligand>
        <name>thiamine diphosphate</name>
        <dbReference type="ChEBI" id="CHEBI:58937"/>
    </ligand>
</feature>
<dbReference type="Pfam" id="PF13292">
    <property type="entry name" value="DXP_synthase_N"/>
    <property type="match status" value="1"/>
</dbReference>
<evidence type="ECO:0000256" key="4">
    <source>
        <dbReference type="ARBA" id="ARBA00022679"/>
    </source>
</evidence>
<comment type="catalytic activity">
    <reaction evidence="11">
        <text>D-glyceraldehyde 3-phosphate + pyruvate + H(+) = 1-deoxy-D-xylulose 5-phosphate + CO2</text>
        <dbReference type="Rhea" id="RHEA:12605"/>
        <dbReference type="ChEBI" id="CHEBI:15361"/>
        <dbReference type="ChEBI" id="CHEBI:15378"/>
        <dbReference type="ChEBI" id="CHEBI:16526"/>
        <dbReference type="ChEBI" id="CHEBI:57792"/>
        <dbReference type="ChEBI" id="CHEBI:59776"/>
        <dbReference type="EC" id="2.2.1.7"/>
    </reaction>
</comment>
<feature type="binding site" evidence="11">
    <location>
        <position position="173"/>
    </location>
    <ligand>
        <name>Mg(2+)</name>
        <dbReference type="ChEBI" id="CHEBI:18420"/>
    </ligand>
</feature>
<dbReference type="PANTHER" id="PTHR43322">
    <property type="entry name" value="1-D-DEOXYXYLULOSE 5-PHOSPHATE SYNTHASE-RELATED"/>
    <property type="match status" value="1"/>
</dbReference>
<dbReference type="RefSeq" id="WP_308731418.1">
    <property type="nucleotide sequence ID" value="NZ_JAJEQN010000009.1"/>
</dbReference>
<keyword evidence="9 11" id="KW-0414">Isoprene biosynthesis</keyword>
<dbReference type="GO" id="GO:0000287">
    <property type="term" value="F:magnesium ion binding"/>
    <property type="evidence" value="ECO:0007669"/>
    <property type="project" value="UniProtKB-UniRule"/>
</dbReference>
<comment type="similarity">
    <text evidence="2 11">Belongs to the transketolase family. DXPS subfamily.</text>
</comment>
<dbReference type="GO" id="GO:0005829">
    <property type="term" value="C:cytosol"/>
    <property type="evidence" value="ECO:0007669"/>
    <property type="project" value="TreeGrafter"/>
</dbReference>
<proteinExistence type="inferred from homology"/>
<keyword evidence="8 11" id="KW-0786">Thiamine pyrophosphate</keyword>
<dbReference type="SUPFAM" id="SSF52922">
    <property type="entry name" value="TK C-terminal domain-like"/>
    <property type="match status" value="1"/>
</dbReference>
<dbReference type="PROSITE" id="PS00801">
    <property type="entry name" value="TRANSKETOLASE_1"/>
    <property type="match status" value="1"/>
</dbReference>
<dbReference type="InterPro" id="IPR009014">
    <property type="entry name" value="Transketo_C/PFOR_II"/>
</dbReference>
<keyword evidence="5 11" id="KW-0479">Metal-binding</keyword>
<dbReference type="EMBL" id="JAJEQN010000009">
    <property type="protein sequence ID" value="MCC2221041.1"/>
    <property type="molecule type" value="Genomic_DNA"/>
</dbReference>
<evidence type="ECO:0000313" key="13">
    <source>
        <dbReference type="EMBL" id="MCC2221041.1"/>
    </source>
</evidence>
<evidence type="ECO:0000256" key="6">
    <source>
        <dbReference type="ARBA" id="ARBA00022842"/>
    </source>
</evidence>
<dbReference type="PANTHER" id="PTHR43322:SF5">
    <property type="entry name" value="1-DEOXY-D-XYLULOSE-5-PHOSPHATE SYNTHASE, CHLOROPLASTIC"/>
    <property type="match status" value="1"/>
</dbReference>
<evidence type="ECO:0000256" key="11">
    <source>
        <dbReference type="HAMAP-Rule" id="MF_00315"/>
    </source>
</evidence>
<gene>
    <name evidence="11 13" type="primary">dxs</name>
    <name evidence="13" type="ORF">LKD48_05180</name>
</gene>
<dbReference type="InterPro" id="IPR005475">
    <property type="entry name" value="Transketolase-like_Pyr-bd"/>
</dbReference>
<evidence type="ECO:0000256" key="2">
    <source>
        <dbReference type="ARBA" id="ARBA00011081"/>
    </source>
</evidence>
<evidence type="ECO:0000256" key="5">
    <source>
        <dbReference type="ARBA" id="ARBA00022723"/>
    </source>
</evidence>
<comment type="pathway">
    <text evidence="1 11">Metabolic intermediate biosynthesis; 1-deoxy-D-xylulose 5-phosphate biosynthesis; 1-deoxy-D-xylulose 5-phosphate from D-glyceraldehyde 3-phosphate and pyruvate: step 1/1.</text>
</comment>
<dbReference type="HAMAP" id="MF_00315">
    <property type="entry name" value="DXP_synth"/>
    <property type="match status" value="1"/>
</dbReference>
<dbReference type="CDD" id="cd02007">
    <property type="entry name" value="TPP_DXS"/>
    <property type="match status" value="1"/>
</dbReference>
<comment type="subunit">
    <text evidence="3 11">Homodimer.</text>
</comment>
<keyword evidence="14" id="KW-1185">Reference proteome</keyword>
<feature type="binding site" evidence="11">
    <location>
        <position position="365"/>
    </location>
    <ligand>
        <name>thiamine diphosphate</name>
        <dbReference type="ChEBI" id="CHEBI:58937"/>
    </ligand>
</feature>
<keyword evidence="6 11" id="KW-0460">Magnesium</keyword>
<dbReference type="Proteomes" id="UP001198200">
    <property type="component" value="Unassembled WGS sequence"/>
</dbReference>
<dbReference type="SUPFAM" id="SSF52518">
    <property type="entry name" value="Thiamin diphosphate-binding fold (THDP-binding)"/>
    <property type="match status" value="2"/>
</dbReference>
<evidence type="ECO:0000256" key="9">
    <source>
        <dbReference type="ARBA" id="ARBA00023229"/>
    </source>
</evidence>
<feature type="domain" description="Transketolase-like pyrimidine-binding" evidence="12">
    <location>
        <begin position="314"/>
        <end position="478"/>
    </location>
</feature>
<keyword evidence="7 11" id="KW-0784">Thiamine biosynthesis</keyword>
<feature type="binding site" evidence="11">
    <location>
        <begin position="145"/>
        <end position="146"/>
    </location>
    <ligand>
        <name>thiamine diphosphate</name>
        <dbReference type="ChEBI" id="CHEBI:58937"/>
    </ligand>
</feature>
<dbReference type="InterPro" id="IPR049557">
    <property type="entry name" value="Transketolase_CS"/>
</dbReference>
<comment type="cofactor">
    <cofactor evidence="11">
        <name>thiamine diphosphate</name>
        <dbReference type="ChEBI" id="CHEBI:58937"/>
    </cofactor>
    <text evidence="11">Binds 1 thiamine pyrophosphate per subunit.</text>
</comment>